<evidence type="ECO:0000313" key="2">
    <source>
        <dbReference type="Proteomes" id="UP000616769"/>
    </source>
</evidence>
<protein>
    <submittedName>
        <fullName evidence="1">DFP2-like protein 9</fullName>
    </submittedName>
</protein>
<dbReference type="EMBL" id="JXLN01006656">
    <property type="protein sequence ID" value="KPM03930.1"/>
    <property type="molecule type" value="Genomic_DNA"/>
</dbReference>
<sequence>MFRFVVASMLLASVVSANYDLGRSYGSTAYTRQAGLTGMSSGLNAGNYGGYASSLMANYQPLQLSGKKLTAYDYSSGPLVAAVQTRHSIQTYDVPSTLSAPQALNIEVPSSAPTMNFLMKSRSSNINVESVHEGATGSFKETSSVDEPYYNRHTVQRPVVQEVREIVTPFRKVVQEVQPVQEEVETILPRGQYQEYQQQLGLAQAAPVAAVAQPAQSSMTLLQPSTSLVQSAPTLSQGGYGSASFSGTGLSSLDKLSGYPKAY</sequence>
<dbReference type="OrthoDB" id="6526871at2759"/>
<dbReference type="VEuPathDB" id="VectorBase:SSCA005432"/>
<reference evidence="1 2" key="1">
    <citation type="journal article" date="2015" name="Parasit. Vectors">
        <title>Draft genome of the scabies mite.</title>
        <authorList>
            <person name="Rider S.D.Jr."/>
            <person name="Morgan M.S."/>
            <person name="Arlian L.G."/>
        </authorList>
    </citation>
    <scope>NUCLEOTIDE SEQUENCE [LARGE SCALE GENOMIC DNA]</scope>
    <source>
        <strain evidence="1">Arlian Lab</strain>
    </source>
</reference>
<name>A0A132A0Q2_SARSC</name>
<organism evidence="1 2">
    <name type="scientific">Sarcoptes scabiei</name>
    <name type="common">Itch mite</name>
    <name type="synonym">Acarus scabiei</name>
    <dbReference type="NCBI Taxonomy" id="52283"/>
    <lineage>
        <taxon>Eukaryota</taxon>
        <taxon>Metazoa</taxon>
        <taxon>Ecdysozoa</taxon>
        <taxon>Arthropoda</taxon>
        <taxon>Chelicerata</taxon>
        <taxon>Arachnida</taxon>
        <taxon>Acari</taxon>
        <taxon>Acariformes</taxon>
        <taxon>Sarcoptiformes</taxon>
        <taxon>Astigmata</taxon>
        <taxon>Psoroptidia</taxon>
        <taxon>Sarcoptoidea</taxon>
        <taxon>Sarcoptidae</taxon>
        <taxon>Sarcoptinae</taxon>
        <taxon>Sarcoptes</taxon>
    </lineage>
</organism>
<dbReference type="AlphaFoldDB" id="A0A132A0Q2"/>
<comment type="caution">
    <text evidence="1">The sequence shown here is derived from an EMBL/GenBank/DDBJ whole genome shotgun (WGS) entry which is preliminary data.</text>
</comment>
<dbReference type="Proteomes" id="UP000616769">
    <property type="component" value="Unassembled WGS sequence"/>
</dbReference>
<gene>
    <name evidence="1" type="ORF">QR98_0023690</name>
</gene>
<accession>A0A132A0Q2</accession>
<proteinExistence type="predicted"/>
<evidence type="ECO:0000313" key="1">
    <source>
        <dbReference type="EMBL" id="KPM03930.1"/>
    </source>
</evidence>